<accession>A0A4Q0SCP8</accession>
<keyword evidence="2" id="KW-1185">Reference proteome</keyword>
<reference evidence="1 2" key="1">
    <citation type="submission" date="2015-04" db="EMBL/GenBank/DDBJ databases">
        <title>Comparative genomics of rhizobia nodulating Arachis hypogaea in China.</title>
        <authorList>
            <person name="Li Y."/>
        </authorList>
    </citation>
    <scope>NUCLEOTIDE SEQUENCE [LARGE SCALE GENOMIC DNA]</scope>
    <source>
        <strain evidence="1 2">CCBAU 51757</strain>
    </source>
</reference>
<organism evidence="1 2">
    <name type="scientific">Bradyrhizobium nanningense</name>
    <dbReference type="NCBI Taxonomy" id="1325118"/>
    <lineage>
        <taxon>Bacteria</taxon>
        <taxon>Pseudomonadati</taxon>
        <taxon>Pseudomonadota</taxon>
        <taxon>Alphaproteobacteria</taxon>
        <taxon>Hyphomicrobiales</taxon>
        <taxon>Nitrobacteraceae</taxon>
        <taxon>Bradyrhizobium</taxon>
    </lineage>
</organism>
<proteinExistence type="predicted"/>
<dbReference type="AlphaFoldDB" id="A0A4Q0SCP8"/>
<comment type="caution">
    <text evidence="1">The sequence shown here is derived from an EMBL/GenBank/DDBJ whole genome shotgun (WGS) entry which is preliminary data.</text>
</comment>
<evidence type="ECO:0000313" key="1">
    <source>
        <dbReference type="EMBL" id="RXH37112.1"/>
    </source>
</evidence>
<sequence>MPRLKWLQQEECENRRSIADAVNVLHAQAVFDRVRTAEIRAGRLRLPSKQIVGLVGVFVENAAAQTTSLVTLPSATNFRARRHGSQELEEFDVFRLDGATVDGSCAVELVDGTRLRAVEVIPASLPYKVTELDWRILHHTIAMMNAEQECYTYPIPFAQPTGALDCSKLPALRGKVPPRKEILRYIAKQEPALKRPSRQKIDDTLHKFGML</sequence>
<dbReference type="EMBL" id="LBJQ01000009">
    <property type="protein sequence ID" value="RXH37112.1"/>
    <property type="molecule type" value="Genomic_DNA"/>
</dbReference>
<name>A0A4Q0SCP8_9BRAD</name>
<dbReference type="OrthoDB" id="8254854at2"/>
<dbReference type="RefSeq" id="WP_128916484.1">
    <property type="nucleotide sequence ID" value="NZ_LBJC01000065.1"/>
</dbReference>
<protein>
    <submittedName>
        <fullName evidence="1">Uncharacterized protein</fullName>
    </submittedName>
</protein>
<gene>
    <name evidence="1" type="ORF">XH99_02850</name>
</gene>
<evidence type="ECO:0000313" key="2">
    <source>
        <dbReference type="Proteomes" id="UP000289546"/>
    </source>
</evidence>
<dbReference type="Proteomes" id="UP000289546">
    <property type="component" value="Unassembled WGS sequence"/>
</dbReference>